<organism evidence="8 9">
    <name type="scientific">Desulfosporosinus hippei DSM 8344</name>
    <dbReference type="NCBI Taxonomy" id="1121419"/>
    <lineage>
        <taxon>Bacteria</taxon>
        <taxon>Bacillati</taxon>
        <taxon>Bacillota</taxon>
        <taxon>Clostridia</taxon>
        <taxon>Eubacteriales</taxon>
        <taxon>Desulfitobacteriaceae</taxon>
        <taxon>Desulfosporosinus</taxon>
    </lineage>
</organism>
<dbReference type="Gene3D" id="1.10.10.60">
    <property type="entry name" value="Homeodomain-like"/>
    <property type="match status" value="1"/>
</dbReference>
<dbReference type="InterPro" id="IPR002078">
    <property type="entry name" value="Sigma_54_int"/>
</dbReference>
<dbReference type="EMBL" id="FNCP01000012">
    <property type="protein sequence ID" value="SDH36946.1"/>
    <property type="molecule type" value="Genomic_DNA"/>
</dbReference>
<evidence type="ECO:0000259" key="7">
    <source>
        <dbReference type="PROSITE" id="PS50112"/>
    </source>
</evidence>
<dbReference type="Pfam" id="PF02954">
    <property type="entry name" value="HTH_8"/>
    <property type="match status" value="1"/>
</dbReference>
<keyword evidence="1" id="KW-0547">Nucleotide-binding</keyword>
<accession>A0A1G8BUH0</accession>
<dbReference type="InterPro" id="IPR000014">
    <property type="entry name" value="PAS"/>
</dbReference>
<dbReference type="InterPro" id="IPR035965">
    <property type="entry name" value="PAS-like_dom_sf"/>
</dbReference>
<dbReference type="InterPro" id="IPR002197">
    <property type="entry name" value="HTH_Fis"/>
</dbReference>
<dbReference type="PANTHER" id="PTHR32071">
    <property type="entry name" value="TRANSCRIPTIONAL REGULATORY PROTEIN"/>
    <property type="match status" value="1"/>
</dbReference>
<name>A0A1G8BUH0_9FIRM</name>
<evidence type="ECO:0000313" key="9">
    <source>
        <dbReference type="Proteomes" id="UP000198656"/>
    </source>
</evidence>
<dbReference type="GO" id="GO:0006355">
    <property type="term" value="P:regulation of DNA-templated transcription"/>
    <property type="evidence" value="ECO:0007669"/>
    <property type="project" value="InterPro"/>
</dbReference>
<keyword evidence="2" id="KW-0067">ATP-binding</keyword>
<dbReference type="SUPFAM" id="SSF46689">
    <property type="entry name" value="Homeodomain-like"/>
    <property type="match status" value="1"/>
</dbReference>
<dbReference type="SMART" id="SM00382">
    <property type="entry name" value="AAA"/>
    <property type="match status" value="1"/>
</dbReference>
<dbReference type="PRINTS" id="PR01590">
    <property type="entry name" value="HTHFIS"/>
</dbReference>
<dbReference type="PROSITE" id="PS50045">
    <property type="entry name" value="SIGMA54_INTERACT_4"/>
    <property type="match status" value="1"/>
</dbReference>
<dbReference type="InterPro" id="IPR025944">
    <property type="entry name" value="Sigma_54_int_dom_CS"/>
</dbReference>
<evidence type="ECO:0000256" key="2">
    <source>
        <dbReference type="ARBA" id="ARBA00022840"/>
    </source>
</evidence>
<dbReference type="FunFam" id="3.40.50.300:FF:000006">
    <property type="entry name" value="DNA-binding transcriptional regulator NtrC"/>
    <property type="match status" value="1"/>
</dbReference>
<gene>
    <name evidence="8" type="ORF">SAMN05443529_112125</name>
</gene>
<dbReference type="InterPro" id="IPR025943">
    <property type="entry name" value="Sigma_54_int_dom_ATP-bd_2"/>
</dbReference>
<dbReference type="InterPro" id="IPR029016">
    <property type="entry name" value="GAF-like_dom_sf"/>
</dbReference>
<dbReference type="CDD" id="cd00130">
    <property type="entry name" value="PAS"/>
    <property type="match status" value="1"/>
</dbReference>
<evidence type="ECO:0000256" key="1">
    <source>
        <dbReference type="ARBA" id="ARBA00022741"/>
    </source>
</evidence>
<dbReference type="RefSeq" id="WP_092333526.1">
    <property type="nucleotide sequence ID" value="NZ_FNCP01000012.1"/>
</dbReference>
<protein>
    <submittedName>
        <fullName evidence="8">Transcriptional regulator of acetoin/glycerol metabolism</fullName>
    </submittedName>
</protein>
<reference evidence="9" key="1">
    <citation type="submission" date="2016-10" db="EMBL/GenBank/DDBJ databases">
        <authorList>
            <person name="Varghese N."/>
            <person name="Submissions S."/>
        </authorList>
    </citation>
    <scope>NUCLEOTIDE SEQUENCE [LARGE SCALE GENOMIC DNA]</scope>
    <source>
        <strain evidence="9">DSM 8344</strain>
    </source>
</reference>
<dbReference type="CDD" id="cd00009">
    <property type="entry name" value="AAA"/>
    <property type="match status" value="1"/>
</dbReference>
<dbReference type="InterPro" id="IPR058031">
    <property type="entry name" value="AAA_lid_NorR"/>
</dbReference>
<proteinExistence type="predicted"/>
<dbReference type="GO" id="GO:0005524">
    <property type="term" value="F:ATP binding"/>
    <property type="evidence" value="ECO:0007669"/>
    <property type="project" value="UniProtKB-KW"/>
</dbReference>
<dbReference type="InterPro" id="IPR025662">
    <property type="entry name" value="Sigma_54_int_dom_ATP-bd_1"/>
</dbReference>
<evidence type="ECO:0000313" key="8">
    <source>
        <dbReference type="EMBL" id="SDH36946.1"/>
    </source>
</evidence>
<feature type="domain" description="PAS" evidence="7">
    <location>
        <begin position="223"/>
        <end position="253"/>
    </location>
</feature>
<dbReference type="PANTHER" id="PTHR32071:SF57">
    <property type="entry name" value="C4-DICARBOXYLATE TRANSPORT TRANSCRIPTIONAL REGULATORY PROTEIN DCTD"/>
    <property type="match status" value="1"/>
</dbReference>
<dbReference type="SUPFAM" id="SSF55785">
    <property type="entry name" value="PYP-like sensor domain (PAS domain)"/>
    <property type="match status" value="1"/>
</dbReference>
<dbReference type="Gene3D" id="3.40.50.300">
    <property type="entry name" value="P-loop containing nucleotide triphosphate hydrolases"/>
    <property type="match status" value="1"/>
</dbReference>
<feature type="domain" description="Sigma-54 factor interaction" evidence="6">
    <location>
        <begin position="317"/>
        <end position="547"/>
    </location>
</feature>
<dbReference type="InterPro" id="IPR003593">
    <property type="entry name" value="AAA+_ATPase"/>
</dbReference>
<keyword evidence="9" id="KW-1185">Reference proteome</keyword>
<dbReference type="AlphaFoldDB" id="A0A1G8BUH0"/>
<dbReference type="Pfam" id="PF01590">
    <property type="entry name" value="GAF"/>
    <property type="match status" value="1"/>
</dbReference>
<dbReference type="Gene3D" id="3.30.450.20">
    <property type="entry name" value="PAS domain"/>
    <property type="match status" value="1"/>
</dbReference>
<dbReference type="Gene3D" id="3.30.450.40">
    <property type="match status" value="1"/>
</dbReference>
<keyword evidence="4" id="KW-0238">DNA-binding</keyword>
<dbReference type="InterPro" id="IPR009057">
    <property type="entry name" value="Homeodomain-like_sf"/>
</dbReference>
<evidence type="ECO:0000256" key="4">
    <source>
        <dbReference type="ARBA" id="ARBA00023125"/>
    </source>
</evidence>
<dbReference type="Gene3D" id="1.10.8.60">
    <property type="match status" value="1"/>
</dbReference>
<dbReference type="SUPFAM" id="SSF52540">
    <property type="entry name" value="P-loop containing nucleoside triphosphate hydrolases"/>
    <property type="match status" value="1"/>
</dbReference>
<dbReference type="GO" id="GO:0043565">
    <property type="term" value="F:sequence-specific DNA binding"/>
    <property type="evidence" value="ECO:0007669"/>
    <property type="project" value="InterPro"/>
</dbReference>
<dbReference type="SUPFAM" id="SSF55781">
    <property type="entry name" value="GAF domain-like"/>
    <property type="match status" value="1"/>
</dbReference>
<dbReference type="Pfam" id="PF00158">
    <property type="entry name" value="Sigma54_activat"/>
    <property type="match status" value="1"/>
</dbReference>
<dbReference type="OrthoDB" id="9803970at2"/>
<sequence length="622" mass="68953">MDNHWKRFINGESVESEVTPSIYRSWQRSLEYRVDHTLISNQDILSLPRLSERREAKEALIRAGETVLPYIFDLLGSTNYTILLGDNDGYIIEAIGDAPFMTKAQRVNLSPGASWSEEIRGTNAIGTALRDNAPTSVSGWEHFVRDNHFLACWAAPIQNAQGKPIGVLDISGEANHDQEKILNIAMMGASMIKKNLQLFELENQLKFYQEGAKLASSLLHQGFLAIDNNGIITNINSFGAALLGRRQADIIGRPAADIFSSPKGWMLSGHSLDLHLKDRTGKEISSHLKRVVNDAGEPLGAVGTLQSNHRAPANTLWVGRSRASQRILEQASRVAATHSSVLIHGESGTGKEIIAKSIHQLSPRREGPFVALNCASLSPTLIESELFGYVEGAFTGARRGGKPGKFELADKGTIFLDEIGDMPLNVQVALLRVLQEKEVSRIGDIKAKKINVRVITATHKNLNALVEKELFRLDLYYRLKVVTLELPPLRERSEDIRELVPHFILKACESFNGQPLGIDEDVYSYLLAHSWPGNVRELENCIESMVALADSSILTVENLPDELIQKDSKSECTTETLLYQQTKQTILYALTQTRGKIAPAAKILGIGRNTLYRKIKELDIQV</sequence>
<dbReference type="PROSITE" id="PS00675">
    <property type="entry name" value="SIGMA54_INTERACT_1"/>
    <property type="match status" value="1"/>
</dbReference>
<keyword evidence="3" id="KW-0805">Transcription regulation</keyword>
<evidence type="ECO:0000256" key="3">
    <source>
        <dbReference type="ARBA" id="ARBA00023015"/>
    </source>
</evidence>
<dbReference type="InterPro" id="IPR027417">
    <property type="entry name" value="P-loop_NTPase"/>
</dbReference>
<dbReference type="InterPro" id="IPR003018">
    <property type="entry name" value="GAF"/>
</dbReference>
<dbReference type="Pfam" id="PF25601">
    <property type="entry name" value="AAA_lid_14"/>
    <property type="match status" value="1"/>
</dbReference>
<dbReference type="PROSITE" id="PS00688">
    <property type="entry name" value="SIGMA54_INTERACT_3"/>
    <property type="match status" value="1"/>
</dbReference>
<evidence type="ECO:0000256" key="5">
    <source>
        <dbReference type="ARBA" id="ARBA00023163"/>
    </source>
</evidence>
<keyword evidence="5" id="KW-0804">Transcription</keyword>
<dbReference type="PROSITE" id="PS50112">
    <property type="entry name" value="PAS"/>
    <property type="match status" value="1"/>
</dbReference>
<dbReference type="Proteomes" id="UP000198656">
    <property type="component" value="Unassembled WGS sequence"/>
</dbReference>
<dbReference type="PROSITE" id="PS00676">
    <property type="entry name" value="SIGMA54_INTERACT_2"/>
    <property type="match status" value="1"/>
</dbReference>
<evidence type="ECO:0000259" key="6">
    <source>
        <dbReference type="PROSITE" id="PS50045"/>
    </source>
</evidence>